<name>A0AAE1CM61_9GAST</name>
<comment type="similarity">
    <text evidence="2">Belongs to the UPF0669 family.</text>
</comment>
<dbReference type="Proteomes" id="UP001283361">
    <property type="component" value="Unassembled WGS sequence"/>
</dbReference>
<dbReference type="AlphaFoldDB" id="A0AAE1CM61"/>
<gene>
    <name evidence="7" type="ORF">RRG08_058562</name>
</gene>
<comment type="caution">
    <text evidence="7">The sequence shown here is derived from an EMBL/GenBank/DDBJ whole genome shotgun (WGS) entry which is preliminary data.</text>
</comment>
<feature type="chain" id="PRO_5041944677" evidence="6">
    <location>
        <begin position="26"/>
        <end position="199"/>
    </location>
</feature>
<evidence type="ECO:0000256" key="2">
    <source>
        <dbReference type="ARBA" id="ARBA00008960"/>
    </source>
</evidence>
<comment type="subcellular location">
    <subcellularLocation>
        <location evidence="1">Secreted</location>
    </subcellularLocation>
</comment>
<keyword evidence="8" id="KW-1185">Reference proteome</keyword>
<proteinExistence type="inferred from homology"/>
<keyword evidence="3" id="KW-0964">Secreted</keyword>
<dbReference type="PANTHER" id="PTHR31703:SF2">
    <property type="entry name" value="UPF0669 PROTEIN C6ORF120"/>
    <property type="match status" value="1"/>
</dbReference>
<keyword evidence="4 6" id="KW-0732">Signal</keyword>
<keyword evidence="5" id="KW-0325">Glycoprotein</keyword>
<evidence type="ECO:0000256" key="1">
    <source>
        <dbReference type="ARBA" id="ARBA00004613"/>
    </source>
</evidence>
<evidence type="ECO:0000256" key="5">
    <source>
        <dbReference type="ARBA" id="ARBA00023180"/>
    </source>
</evidence>
<organism evidence="7 8">
    <name type="scientific">Elysia crispata</name>
    <name type="common">lettuce slug</name>
    <dbReference type="NCBI Taxonomy" id="231223"/>
    <lineage>
        <taxon>Eukaryota</taxon>
        <taxon>Metazoa</taxon>
        <taxon>Spiralia</taxon>
        <taxon>Lophotrochozoa</taxon>
        <taxon>Mollusca</taxon>
        <taxon>Gastropoda</taxon>
        <taxon>Heterobranchia</taxon>
        <taxon>Euthyneura</taxon>
        <taxon>Panpulmonata</taxon>
        <taxon>Sacoglossa</taxon>
        <taxon>Placobranchoidea</taxon>
        <taxon>Plakobranchidae</taxon>
        <taxon>Elysia</taxon>
    </lineage>
</organism>
<evidence type="ECO:0000313" key="8">
    <source>
        <dbReference type="Proteomes" id="UP001283361"/>
    </source>
</evidence>
<dbReference type="InterPro" id="IPR031420">
    <property type="entry name" value="UPF0669"/>
</dbReference>
<evidence type="ECO:0000256" key="6">
    <source>
        <dbReference type="SAM" id="SignalP"/>
    </source>
</evidence>
<evidence type="ECO:0000256" key="3">
    <source>
        <dbReference type="ARBA" id="ARBA00022525"/>
    </source>
</evidence>
<dbReference type="GO" id="GO:0005576">
    <property type="term" value="C:extracellular region"/>
    <property type="evidence" value="ECO:0007669"/>
    <property type="project" value="UniProtKB-SubCell"/>
</dbReference>
<protein>
    <submittedName>
        <fullName evidence="7">Uncharacterized protein</fullName>
    </submittedName>
</protein>
<dbReference type="EMBL" id="JAWDGP010007583">
    <property type="protein sequence ID" value="KAK3712659.1"/>
    <property type="molecule type" value="Genomic_DNA"/>
</dbReference>
<evidence type="ECO:0000256" key="4">
    <source>
        <dbReference type="ARBA" id="ARBA00022729"/>
    </source>
</evidence>
<dbReference type="PANTHER" id="PTHR31703">
    <property type="entry name" value="UPF0669 PROTEIN C6ORF120"/>
    <property type="match status" value="1"/>
</dbReference>
<reference evidence="7" key="1">
    <citation type="journal article" date="2023" name="G3 (Bethesda)">
        <title>A reference genome for the long-term kleptoplast-retaining sea slug Elysia crispata morphotype clarki.</title>
        <authorList>
            <person name="Eastman K.E."/>
            <person name="Pendleton A.L."/>
            <person name="Shaikh M.A."/>
            <person name="Suttiyut T."/>
            <person name="Ogas R."/>
            <person name="Tomko P."/>
            <person name="Gavelis G."/>
            <person name="Widhalm J.R."/>
            <person name="Wisecaver J.H."/>
        </authorList>
    </citation>
    <scope>NUCLEOTIDE SEQUENCE</scope>
    <source>
        <strain evidence="7">ECLA1</strain>
    </source>
</reference>
<sequence>MLSVTVTVYCGLLTLVLLAFPGVIAVDGRVIQVLEDVIGAENFTYYRLQRPGMLRLELVSIKGDVDIYVSTEVQHPDYDFYDLKSDSCGTDIITLPSKMQRPVYISIFGHPNHIQSKYLLSIFEVPEAFVEDYEFLVNKYERYYFEEMEQEIFGNPKSFNQKEESPREHSSISEEEEDAAPLWWEILLGILRFGIEVML</sequence>
<dbReference type="Pfam" id="PF17065">
    <property type="entry name" value="UPF0669"/>
    <property type="match status" value="1"/>
</dbReference>
<feature type="signal peptide" evidence="6">
    <location>
        <begin position="1"/>
        <end position="25"/>
    </location>
</feature>
<accession>A0AAE1CM61</accession>
<evidence type="ECO:0000313" key="7">
    <source>
        <dbReference type="EMBL" id="KAK3712659.1"/>
    </source>
</evidence>